<dbReference type="Gene3D" id="2.60.40.10">
    <property type="entry name" value="Immunoglobulins"/>
    <property type="match status" value="1"/>
</dbReference>
<keyword evidence="2" id="KW-0433">Leucine-rich repeat</keyword>
<name>A0ABN9LVS6_9NEOB</name>
<dbReference type="SUPFAM" id="SSF48726">
    <property type="entry name" value="Immunoglobulin"/>
    <property type="match status" value="1"/>
</dbReference>
<evidence type="ECO:0000313" key="8">
    <source>
        <dbReference type="EMBL" id="CAJ0949041.1"/>
    </source>
</evidence>
<keyword evidence="6" id="KW-0675">Receptor</keyword>
<dbReference type="InterPro" id="IPR003591">
    <property type="entry name" value="Leu-rich_rpt_typical-subtyp"/>
</dbReference>
<keyword evidence="9" id="KW-1185">Reference proteome</keyword>
<comment type="similarity">
    <text evidence="1">Belongs to the G-protein coupled receptor 2 family. Adhesion G-protein coupled receptor (ADGR) subfamily.</text>
</comment>
<dbReference type="InterPro" id="IPR032675">
    <property type="entry name" value="LRR_dom_sf"/>
</dbReference>
<organism evidence="8 9">
    <name type="scientific">Ranitomeya imitator</name>
    <name type="common">mimic poison frog</name>
    <dbReference type="NCBI Taxonomy" id="111125"/>
    <lineage>
        <taxon>Eukaryota</taxon>
        <taxon>Metazoa</taxon>
        <taxon>Chordata</taxon>
        <taxon>Craniata</taxon>
        <taxon>Vertebrata</taxon>
        <taxon>Euteleostomi</taxon>
        <taxon>Amphibia</taxon>
        <taxon>Batrachia</taxon>
        <taxon>Anura</taxon>
        <taxon>Neobatrachia</taxon>
        <taxon>Hyloidea</taxon>
        <taxon>Dendrobatidae</taxon>
        <taxon>Dendrobatinae</taxon>
        <taxon>Ranitomeya</taxon>
    </lineage>
</organism>
<dbReference type="InterPro" id="IPR036179">
    <property type="entry name" value="Ig-like_dom_sf"/>
</dbReference>
<protein>
    <recommendedName>
        <fullName evidence="7">Ig-like domain-containing protein</fullName>
    </recommendedName>
</protein>
<dbReference type="PANTHER" id="PTHR45930">
    <property type="entry name" value="G-PROTEIN COUPLED RECEPTOR 124-LIKE PROTEIN"/>
    <property type="match status" value="1"/>
</dbReference>
<dbReference type="InterPro" id="IPR007110">
    <property type="entry name" value="Ig-like_dom"/>
</dbReference>
<dbReference type="Pfam" id="PF13895">
    <property type="entry name" value="Ig_2"/>
    <property type="match status" value="1"/>
</dbReference>
<evidence type="ECO:0000256" key="6">
    <source>
        <dbReference type="ARBA" id="ARBA00023170"/>
    </source>
</evidence>
<proteinExistence type="inferred from homology"/>
<dbReference type="SMART" id="SM00369">
    <property type="entry name" value="LRR_TYP"/>
    <property type="match status" value="3"/>
</dbReference>
<sequence>MDGKKSKQLKPGMSPEARITKLRLAYFWIHPPKRAITGGGHDGRKRRRNKEKSNPIEKTLVDHLGFYIIDLSTREFIHRHGSGSRILNSNKIAELKNASFEGLSFLERLDLRNNLISTIEPGAFWGLSTLKRLDLANNRIGCLNADIFKGLPALVRLNLSGNLFSSLPQGTFANLFALKSLEFQTDYLLCDCNLLWMLRWIKAKNITVRETKCSYPKSLQGQPIPAVRAEQLTCDSPLELPSFYMTPSHRQVVFEGDSLPFQCMASYIDQDMQVLWYQDGRIVETDESQGIFVQKNMIHNCSLIASALTISNIQAGSTGNWGCRVQSRRGNNSRTVDIVVLESSAQYCPMDRVINNKGDFREIFLMRSHVELPVTGMRE</sequence>
<evidence type="ECO:0000313" key="9">
    <source>
        <dbReference type="Proteomes" id="UP001176940"/>
    </source>
</evidence>
<evidence type="ECO:0000256" key="1">
    <source>
        <dbReference type="ARBA" id="ARBA00007343"/>
    </source>
</evidence>
<dbReference type="Gene3D" id="3.80.10.10">
    <property type="entry name" value="Ribonuclease Inhibitor"/>
    <property type="match status" value="1"/>
</dbReference>
<dbReference type="SMART" id="SM00409">
    <property type="entry name" value="IG"/>
    <property type="match status" value="1"/>
</dbReference>
<reference evidence="8" key="1">
    <citation type="submission" date="2023-07" db="EMBL/GenBank/DDBJ databases">
        <authorList>
            <person name="Stuckert A."/>
        </authorList>
    </citation>
    <scope>NUCLEOTIDE SEQUENCE</scope>
</reference>
<dbReference type="SUPFAM" id="SSF52058">
    <property type="entry name" value="L domain-like"/>
    <property type="match status" value="1"/>
</dbReference>
<dbReference type="PROSITE" id="PS50835">
    <property type="entry name" value="IG_LIKE"/>
    <property type="match status" value="1"/>
</dbReference>
<dbReference type="Pfam" id="PF00560">
    <property type="entry name" value="LRR_1"/>
    <property type="match status" value="1"/>
</dbReference>
<evidence type="ECO:0000259" key="7">
    <source>
        <dbReference type="PROSITE" id="PS50835"/>
    </source>
</evidence>
<dbReference type="InterPro" id="IPR000483">
    <property type="entry name" value="Cys-rich_flank_reg_C"/>
</dbReference>
<keyword evidence="4" id="KW-0677">Repeat</keyword>
<dbReference type="InterPro" id="IPR013783">
    <property type="entry name" value="Ig-like_fold"/>
</dbReference>
<dbReference type="InterPro" id="IPR001611">
    <property type="entry name" value="Leu-rich_rpt"/>
</dbReference>
<evidence type="ECO:0000256" key="3">
    <source>
        <dbReference type="ARBA" id="ARBA00022729"/>
    </source>
</evidence>
<dbReference type="Proteomes" id="UP001176940">
    <property type="component" value="Unassembled WGS sequence"/>
</dbReference>
<dbReference type="InterPro" id="IPR051963">
    <property type="entry name" value="Adhesion_GPCR_A"/>
</dbReference>
<dbReference type="InterPro" id="IPR003599">
    <property type="entry name" value="Ig_sub"/>
</dbReference>
<comment type="caution">
    <text evidence="8">The sequence shown here is derived from an EMBL/GenBank/DDBJ whole genome shotgun (WGS) entry which is preliminary data.</text>
</comment>
<dbReference type="EMBL" id="CAUEEQ010029472">
    <property type="protein sequence ID" value="CAJ0949041.1"/>
    <property type="molecule type" value="Genomic_DNA"/>
</dbReference>
<dbReference type="PROSITE" id="PS51450">
    <property type="entry name" value="LRR"/>
    <property type="match status" value="1"/>
</dbReference>
<evidence type="ECO:0000256" key="4">
    <source>
        <dbReference type="ARBA" id="ARBA00022737"/>
    </source>
</evidence>
<evidence type="ECO:0000256" key="5">
    <source>
        <dbReference type="ARBA" id="ARBA00023157"/>
    </source>
</evidence>
<dbReference type="Pfam" id="PF13855">
    <property type="entry name" value="LRR_8"/>
    <property type="match status" value="1"/>
</dbReference>
<accession>A0ABN9LVS6</accession>
<keyword evidence="3" id="KW-0732">Signal</keyword>
<keyword evidence="5" id="KW-1015">Disulfide bond</keyword>
<evidence type="ECO:0000256" key="2">
    <source>
        <dbReference type="ARBA" id="ARBA00022614"/>
    </source>
</evidence>
<feature type="domain" description="Ig-like" evidence="7">
    <location>
        <begin position="241"/>
        <end position="339"/>
    </location>
</feature>
<gene>
    <name evidence="8" type="ORF">RIMI_LOCUS12430207</name>
</gene>
<dbReference type="PANTHER" id="PTHR45930:SF2">
    <property type="entry name" value="ADHESION G PROTEIN-COUPLED RECEPTOR A3"/>
    <property type="match status" value="1"/>
</dbReference>
<dbReference type="SMART" id="SM00082">
    <property type="entry name" value="LRRCT"/>
    <property type="match status" value="1"/>
</dbReference>